<dbReference type="SUPFAM" id="SSF51182">
    <property type="entry name" value="RmlC-like cupins"/>
    <property type="match status" value="1"/>
</dbReference>
<feature type="chain" id="PRO_5004231449" evidence="6">
    <location>
        <begin position="25"/>
        <end position="472"/>
    </location>
</feature>
<feature type="domain" description="Cupin type-1" evidence="7">
    <location>
        <begin position="303"/>
        <end position="452"/>
    </location>
</feature>
<feature type="region of interest" description="Disordered" evidence="5">
    <location>
        <begin position="197"/>
        <end position="223"/>
    </location>
</feature>
<proteinExistence type="evidence at transcript level"/>
<evidence type="ECO:0000256" key="6">
    <source>
        <dbReference type="SAM" id="SignalP"/>
    </source>
</evidence>
<dbReference type="EMBL" id="X82465">
    <property type="protein sequence ID" value="CAA57848.1"/>
    <property type="molecule type" value="mRNA"/>
</dbReference>
<keyword evidence="3" id="KW-0708">Seed storage protein</keyword>
<evidence type="ECO:0000256" key="5">
    <source>
        <dbReference type="SAM" id="MobiDB-lite"/>
    </source>
</evidence>
<dbReference type="PIR" id="S68966">
    <property type="entry name" value="S68966"/>
</dbReference>
<dbReference type="InterPro" id="IPR006045">
    <property type="entry name" value="Cupin_1"/>
</dbReference>
<dbReference type="SMART" id="SM00835">
    <property type="entry name" value="Cupin_1"/>
    <property type="match status" value="2"/>
</dbReference>
<evidence type="ECO:0000256" key="1">
    <source>
        <dbReference type="ARBA" id="ARBA00007178"/>
    </source>
</evidence>
<feature type="region of interest" description="Disordered" evidence="5">
    <location>
        <begin position="121"/>
        <end position="148"/>
    </location>
</feature>
<feature type="signal peptide" evidence="6">
    <location>
        <begin position="1"/>
        <end position="24"/>
    </location>
</feature>
<dbReference type="InterPro" id="IPR006044">
    <property type="entry name" value="11S_seedstore_pln"/>
</dbReference>
<name>Q40348_MAGSL</name>
<dbReference type="CDD" id="cd02242">
    <property type="entry name" value="cupin_11S_legumin_N"/>
    <property type="match status" value="1"/>
</dbReference>
<dbReference type="InterPro" id="IPR050253">
    <property type="entry name" value="Seed_Storage-Functional"/>
</dbReference>
<protein>
    <submittedName>
        <fullName evidence="8">Legumin</fullName>
    </submittedName>
</protein>
<dbReference type="PRINTS" id="PR00439">
    <property type="entry name" value="11SGLOBULIN"/>
</dbReference>
<dbReference type="PIR" id="S68819">
    <property type="entry name" value="S68819"/>
</dbReference>
<dbReference type="Pfam" id="PF00190">
    <property type="entry name" value="Cupin_1"/>
    <property type="match status" value="2"/>
</dbReference>
<organism evidence="8">
    <name type="scientific">Magnolia salicifolia</name>
    <name type="common">Anise magnolia</name>
    <dbReference type="NCBI Taxonomy" id="3411"/>
    <lineage>
        <taxon>Eukaryota</taxon>
        <taxon>Viridiplantae</taxon>
        <taxon>Streptophyta</taxon>
        <taxon>Embryophyta</taxon>
        <taxon>Tracheophyta</taxon>
        <taxon>Spermatophyta</taxon>
        <taxon>Magnoliopsida</taxon>
        <taxon>Magnoliidae</taxon>
        <taxon>Magnoliales</taxon>
        <taxon>Magnoliaceae</taxon>
        <taxon>Magnolia</taxon>
    </lineage>
</organism>
<dbReference type="FunFam" id="2.60.120.10:FF:000073">
    <property type="entry name" value="Glycinin G1"/>
    <property type="match status" value="1"/>
</dbReference>
<evidence type="ECO:0000256" key="3">
    <source>
        <dbReference type="ARBA" id="ARBA00023129"/>
    </source>
</evidence>
<dbReference type="AlphaFoldDB" id="Q40348"/>
<dbReference type="SMR" id="Q40348"/>
<dbReference type="CDD" id="cd02243">
    <property type="entry name" value="cupin_11S_legumin_C"/>
    <property type="match status" value="1"/>
</dbReference>
<evidence type="ECO:0000256" key="4">
    <source>
        <dbReference type="ARBA" id="ARBA00023157"/>
    </source>
</evidence>
<dbReference type="InterPro" id="IPR014710">
    <property type="entry name" value="RmlC-like_jellyroll"/>
</dbReference>
<comment type="similarity">
    <text evidence="1">Belongs to the 11S seed storage protein (globulins) family.</text>
</comment>
<dbReference type="GO" id="GO:0045735">
    <property type="term" value="F:nutrient reservoir activity"/>
    <property type="evidence" value="ECO:0007669"/>
    <property type="project" value="UniProtKB-KW"/>
</dbReference>
<keyword evidence="2" id="KW-0758">Storage protein</keyword>
<evidence type="ECO:0000313" key="8">
    <source>
        <dbReference type="EMBL" id="CAA57848.1"/>
    </source>
</evidence>
<dbReference type="Gene3D" id="2.60.120.10">
    <property type="entry name" value="Jelly Rolls"/>
    <property type="match status" value="2"/>
</dbReference>
<sequence>MGRPSLLLVTLCFAFITVAHLVVGQTQQSQESQRRLQDAQQCRIQRLSVTRPARRIESEGGITELWDENDDQFQCAGVAAMRNIIRPSSLSLPNMSPSPRLVYIQQGRGLLGITYPGCAETYRSRGQPQRTGGEQQQQRGESISDQHQKIHRIRRGDIVALPAGVAHWCYNDGNEELVALSITDFNSESNQLDQRPRSFYFAGGSPQQQQGQQQRREGQHQQMEGEENIIQAFNENILAEAFDVSVDIVRKMQRNDDRGYIVKVKRGEMSMVRPDEEAEDEEQYQQGRRNGFEEVYCNMRVNHYMDNPREADIYSRQAGRLNSVNMNKLPILRMLGMSSEKGYLYQNAIFSPHWTINAHNIFYVTRGEARVQVVGHNGQTVLDDTVREGDLVVFPQYFAVMKRAGNNGFEWVSFKTSASPMRSPLAGSTSTIKGMPLEVLTNAYQVSYREAQNLKFNREHQLMFFPPPNRSS</sequence>
<evidence type="ECO:0000256" key="2">
    <source>
        <dbReference type="ARBA" id="ARBA00022761"/>
    </source>
</evidence>
<dbReference type="InterPro" id="IPR011051">
    <property type="entry name" value="RmlC_Cupin_sf"/>
</dbReference>
<keyword evidence="4" id="KW-1015">Disulfide bond</keyword>
<dbReference type="PANTHER" id="PTHR31189:SF54">
    <property type="entry name" value="11S GLOBULIN SEED STORAGE PROTEIN 2-LIKE"/>
    <property type="match status" value="1"/>
</dbReference>
<accession>Q40348</accession>
<reference evidence="8" key="1">
    <citation type="journal article" date="1995" name="Eur. J. Biochem.">
        <title>Characterization and evolutionary relationships of Magnolia legumin-encoding cDNAs representing two divergent gene subfamilies.</title>
        <authorList>
            <person name="Fischer H."/>
            <person name="Haake V."/>
            <person name="Horstmann C."/>
            <person name="Jensen U."/>
        </authorList>
    </citation>
    <scope>NUCLEOTIDE SEQUENCE</scope>
    <source>
        <strain evidence="8">Single tree in Munich botanical garden</strain>
        <tissue evidence="8">Seed</tissue>
    </source>
</reference>
<feature type="domain" description="Cupin type-1" evidence="7">
    <location>
        <begin position="45"/>
        <end position="250"/>
    </location>
</feature>
<dbReference type="PANTHER" id="PTHR31189">
    <property type="entry name" value="OS03G0336100 PROTEIN-RELATED"/>
    <property type="match status" value="1"/>
</dbReference>
<keyword evidence="6" id="KW-0732">Signal</keyword>
<feature type="compositionally biased region" description="Low complexity" evidence="5">
    <location>
        <begin position="125"/>
        <end position="140"/>
    </location>
</feature>
<evidence type="ECO:0000259" key="7">
    <source>
        <dbReference type="SMART" id="SM00835"/>
    </source>
</evidence>